<dbReference type="AlphaFoldDB" id="A0A432V9J2"/>
<evidence type="ECO:0000313" key="2">
    <source>
        <dbReference type="EMBL" id="RUM98763.1"/>
    </source>
</evidence>
<dbReference type="RefSeq" id="WP_128624829.1">
    <property type="nucleotide sequence ID" value="NZ_ML133509.1"/>
</dbReference>
<evidence type="ECO:0008006" key="4">
    <source>
        <dbReference type="Google" id="ProtNLM"/>
    </source>
</evidence>
<keyword evidence="3" id="KW-1185">Reference proteome</keyword>
<feature type="signal peptide" evidence="1">
    <location>
        <begin position="1"/>
        <end position="20"/>
    </location>
</feature>
<feature type="chain" id="PRO_5019059108" description="Phage infection protein" evidence="1">
    <location>
        <begin position="21"/>
        <end position="101"/>
    </location>
</feature>
<keyword evidence="1" id="KW-0732">Signal</keyword>
<proteinExistence type="predicted"/>
<comment type="caution">
    <text evidence="2">The sequence shown here is derived from an EMBL/GenBank/DDBJ whole genome shotgun (WGS) entry which is preliminary data.</text>
</comment>
<name>A0A432V9J2_9HYPH</name>
<protein>
    <recommendedName>
        <fullName evidence="4">Phage infection protein</fullName>
    </recommendedName>
</protein>
<accession>A0A432V9J2</accession>
<organism evidence="2 3">
    <name type="scientific">Borborobacter arsenicus</name>
    <dbReference type="NCBI Taxonomy" id="1851146"/>
    <lineage>
        <taxon>Bacteria</taxon>
        <taxon>Pseudomonadati</taxon>
        <taxon>Pseudomonadota</taxon>
        <taxon>Alphaproteobacteria</taxon>
        <taxon>Hyphomicrobiales</taxon>
        <taxon>Phyllobacteriaceae</taxon>
        <taxon>Borborobacter</taxon>
    </lineage>
</organism>
<dbReference type="EMBL" id="RKST01000005">
    <property type="protein sequence ID" value="RUM98763.1"/>
    <property type="molecule type" value="Genomic_DNA"/>
</dbReference>
<gene>
    <name evidence="2" type="ORF">EET67_06580</name>
</gene>
<dbReference type="Proteomes" id="UP000281647">
    <property type="component" value="Unassembled WGS sequence"/>
</dbReference>
<evidence type="ECO:0000313" key="3">
    <source>
        <dbReference type="Proteomes" id="UP000281647"/>
    </source>
</evidence>
<evidence type="ECO:0000256" key="1">
    <source>
        <dbReference type="SAM" id="SignalP"/>
    </source>
</evidence>
<reference evidence="2 3" key="1">
    <citation type="submission" date="2018-11" db="EMBL/GenBank/DDBJ databases">
        <title>Pseudaminobacter arsenicus sp. nov., an arsenic-resistant bacterium isolated from arsenic-rich aquifers.</title>
        <authorList>
            <person name="Mu Y."/>
        </authorList>
    </citation>
    <scope>NUCLEOTIDE SEQUENCE [LARGE SCALE GENOMIC DNA]</scope>
    <source>
        <strain evidence="2 3">CB3</strain>
    </source>
</reference>
<sequence>MKKMLFAFAAILLGSGAALAESAPASVVVNPDHVVQDRIGSALELGYTGQQALNNRDGDAAPNVNIVAAGQIDRTGVAAIQAPSHAIGFNDRYGDAQPSVR</sequence>